<geneLocation type="mitochondrion" evidence="2"/>
<keyword evidence="1" id="KW-1133">Transmembrane helix</keyword>
<dbReference type="AlphaFoldDB" id="A0A3P3Y615"/>
<sequence length="109" mass="12156">MRPAEHQLGLLDSGTVRAELAACTMFLVGIVVLSMYIGRLRRRLNMLLLESCDDAVRTKFSGRASVHDISADAKACREAMAARRPSTTEPVQVLQTRSFRLSEFNTQDE</sequence>
<reference evidence="2 3" key="1">
    <citation type="submission" date="2018-03" db="EMBL/GenBank/DDBJ databases">
        <authorList>
            <person name="Fogelqvist J."/>
        </authorList>
    </citation>
    <scope>NUCLEOTIDE SEQUENCE [LARGE SCALE GENOMIC DNA]</scope>
</reference>
<gene>
    <name evidence="2" type="ORF">PLBR_LOCUS2838</name>
</gene>
<keyword evidence="2" id="KW-0496">Mitochondrion</keyword>
<evidence type="ECO:0000313" key="3">
    <source>
        <dbReference type="Proteomes" id="UP000290189"/>
    </source>
</evidence>
<organism evidence="2 3">
    <name type="scientific">Plasmodiophora brassicae</name>
    <name type="common">Clubroot disease agent</name>
    <dbReference type="NCBI Taxonomy" id="37360"/>
    <lineage>
        <taxon>Eukaryota</taxon>
        <taxon>Sar</taxon>
        <taxon>Rhizaria</taxon>
        <taxon>Endomyxa</taxon>
        <taxon>Phytomyxea</taxon>
        <taxon>Plasmodiophorida</taxon>
        <taxon>Plasmodiophoridae</taxon>
        <taxon>Plasmodiophora</taxon>
    </lineage>
</organism>
<keyword evidence="1" id="KW-0812">Transmembrane</keyword>
<protein>
    <submittedName>
        <fullName evidence="2">Uncharacterized protein</fullName>
    </submittedName>
</protein>
<evidence type="ECO:0000313" key="2">
    <source>
        <dbReference type="EMBL" id="SPQ95623.1"/>
    </source>
</evidence>
<accession>A0A3P3Y615</accession>
<evidence type="ECO:0000256" key="1">
    <source>
        <dbReference type="SAM" id="Phobius"/>
    </source>
</evidence>
<dbReference type="Proteomes" id="UP000290189">
    <property type="component" value="Unassembled WGS sequence"/>
</dbReference>
<dbReference type="EMBL" id="OVEO01000004">
    <property type="protein sequence ID" value="SPQ95623.1"/>
    <property type="molecule type" value="Genomic_DNA"/>
</dbReference>
<feature type="transmembrane region" description="Helical" evidence="1">
    <location>
        <begin position="20"/>
        <end position="38"/>
    </location>
</feature>
<keyword evidence="1" id="KW-0472">Membrane</keyword>
<proteinExistence type="predicted"/>
<name>A0A3P3Y615_PLABS</name>